<dbReference type="EMBL" id="CACVKT020001887">
    <property type="protein sequence ID" value="CAC5373297.1"/>
    <property type="molecule type" value="Genomic_DNA"/>
</dbReference>
<sequence length="174" mass="20710">MGKFKKKSEKTLQLERKRKRESLVDTIKGGQQNSMATEPGPEKYSNKPSISRTDYFRTYMQNRGKSRRFTFNQVLDKRNKRKNDSYNQDKNARGSKALKDKHPDEQYRQNERDIDGKARKLNRLDVEFKSNETERETKARKRKRLEPDKQRGPSKPYTENITRSTTRSIQTTFK</sequence>
<organism evidence="2 3">
    <name type="scientific">Mytilus coruscus</name>
    <name type="common">Sea mussel</name>
    <dbReference type="NCBI Taxonomy" id="42192"/>
    <lineage>
        <taxon>Eukaryota</taxon>
        <taxon>Metazoa</taxon>
        <taxon>Spiralia</taxon>
        <taxon>Lophotrochozoa</taxon>
        <taxon>Mollusca</taxon>
        <taxon>Bivalvia</taxon>
        <taxon>Autobranchia</taxon>
        <taxon>Pteriomorphia</taxon>
        <taxon>Mytilida</taxon>
        <taxon>Mytiloidea</taxon>
        <taxon>Mytilidae</taxon>
        <taxon>Mytilinae</taxon>
        <taxon>Mytilus</taxon>
    </lineage>
</organism>
<dbReference type="Proteomes" id="UP000507470">
    <property type="component" value="Unassembled WGS sequence"/>
</dbReference>
<name>A0A6J8AT12_MYTCO</name>
<keyword evidence="3" id="KW-1185">Reference proteome</keyword>
<feature type="region of interest" description="Disordered" evidence="1">
    <location>
        <begin position="1"/>
        <end position="174"/>
    </location>
</feature>
<protein>
    <submittedName>
        <fullName evidence="2">Uncharacterized protein</fullName>
    </submittedName>
</protein>
<evidence type="ECO:0000313" key="3">
    <source>
        <dbReference type="Proteomes" id="UP000507470"/>
    </source>
</evidence>
<gene>
    <name evidence="2" type="ORF">MCOR_11116</name>
</gene>
<proteinExistence type="predicted"/>
<evidence type="ECO:0000256" key="1">
    <source>
        <dbReference type="SAM" id="MobiDB-lite"/>
    </source>
</evidence>
<dbReference type="AlphaFoldDB" id="A0A6J8AT12"/>
<reference evidence="2 3" key="1">
    <citation type="submission" date="2020-06" db="EMBL/GenBank/DDBJ databases">
        <authorList>
            <person name="Li R."/>
            <person name="Bekaert M."/>
        </authorList>
    </citation>
    <scope>NUCLEOTIDE SEQUENCE [LARGE SCALE GENOMIC DNA]</scope>
    <source>
        <strain evidence="3">wild</strain>
    </source>
</reference>
<dbReference type="OrthoDB" id="6158093at2759"/>
<accession>A0A6J8AT12</accession>
<feature type="compositionally biased region" description="Polar residues" evidence="1">
    <location>
        <begin position="59"/>
        <end position="73"/>
    </location>
</feature>
<evidence type="ECO:0000313" key="2">
    <source>
        <dbReference type="EMBL" id="CAC5373297.1"/>
    </source>
</evidence>
<feature type="compositionally biased region" description="Low complexity" evidence="1">
    <location>
        <begin position="161"/>
        <end position="174"/>
    </location>
</feature>
<feature type="compositionally biased region" description="Basic and acidic residues" evidence="1">
    <location>
        <begin position="97"/>
        <end position="137"/>
    </location>
</feature>